<dbReference type="Pfam" id="PF00132">
    <property type="entry name" value="Hexapep"/>
    <property type="match status" value="1"/>
</dbReference>
<comment type="caution">
    <text evidence="2">The sequence shown here is derived from an EMBL/GenBank/DDBJ whole genome shotgun (WGS) entry which is preliminary data.</text>
</comment>
<name>A0A415PKT1_9FIRM</name>
<dbReference type="CDD" id="cd04645">
    <property type="entry name" value="LbH_gamma_CA_like"/>
    <property type="match status" value="1"/>
</dbReference>
<accession>A0A415PKT1</accession>
<organism evidence="2 3">
    <name type="scientific">Amedibacillus dolichus</name>
    <dbReference type="NCBI Taxonomy" id="31971"/>
    <lineage>
        <taxon>Bacteria</taxon>
        <taxon>Bacillati</taxon>
        <taxon>Bacillota</taxon>
        <taxon>Erysipelotrichia</taxon>
        <taxon>Erysipelotrichales</taxon>
        <taxon>Erysipelotrichaceae</taxon>
        <taxon>Amedibacillus</taxon>
    </lineage>
</organism>
<evidence type="ECO:0000313" key="3">
    <source>
        <dbReference type="Proteomes" id="UP000284868"/>
    </source>
</evidence>
<protein>
    <submittedName>
        <fullName evidence="2">Gamma carbonic anhydrase family protein</fullName>
    </submittedName>
</protein>
<dbReference type="InterPro" id="IPR001451">
    <property type="entry name" value="Hexapep"/>
</dbReference>
<dbReference type="SUPFAM" id="SSF51161">
    <property type="entry name" value="Trimeric LpxA-like enzymes"/>
    <property type="match status" value="1"/>
</dbReference>
<dbReference type="Proteomes" id="UP000753219">
    <property type="component" value="Unassembled WGS sequence"/>
</dbReference>
<dbReference type="Proteomes" id="UP000284868">
    <property type="component" value="Unassembled WGS sequence"/>
</dbReference>
<dbReference type="PANTHER" id="PTHR13061">
    <property type="entry name" value="DYNACTIN SUBUNIT P25"/>
    <property type="match status" value="1"/>
</dbReference>
<sequence length="169" mass="18597">MIMKFENNAPQIDASCFIAKDADVIGRVDLKKNVSVWFHSVIRGDKEEIVIDENSNVQDGCILHTDPNHKLYIGKNVTIGHRAIVHGARIEDNCLIGMGAIILNGAHIGENCMIAAGALVKENQCIPPNSLVVGVPGKVIRKIDEEQVKDIYDNALHYIALAKTYKEQV</sequence>
<dbReference type="GeneID" id="92793876"/>
<reference evidence="2 3" key="1">
    <citation type="submission" date="2018-08" db="EMBL/GenBank/DDBJ databases">
        <title>A genome reference for cultivated species of the human gut microbiota.</title>
        <authorList>
            <person name="Zou Y."/>
            <person name="Xue W."/>
            <person name="Luo G."/>
        </authorList>
    </citation>
    <scope>NUCLEOTIDE SEQUENCE [LARGE SCALE GENOMIC DNA]</scope>
    <source>
        <strain evidence="2 3">AF35-6BH</strain>
    </source>
</reference>
<evidence type="ECO:0000313" key="2">
    <source>
        <dbReference type="EMBL" id="RHM13317.1"/>
    </source>
</evidence>
<dbReference type="Gene3D" id="2.160.10.10">
    <property type="entry name" value="Hexapeptide repeat proteins"/>
    <property type="match status" value="1"/>
</dbReference>
<dbReference type="OrthoDB" id="9803036at2"/>
<dbReference type="AlphaFoldDB" id="A0A415PKT1"/>
<evidence type="ECO:0000313" key="1">
    <source>
        <dbReference type="EMBL" id="MBS4883344.1"/>
    </source>
</evidence>
<dbReference type="EMBL" id="QRPK01000012">
    <property type="protein sequence ID" value="RHM13317.1"/>
    <property type="molecule type" value="Genomic_DNA"/>
</dbReference>
<gene>
    <name evidence="2" type="ORF">DWZ83_03865</name>
    <name evidence="1" type="ORF">KHZ85_01065</name>
</gene>
<proteinExistence type="predicted"/>
<dbReference type="RefSeq" id="WP_004800443.1">
    <property type="nucleotide sequence ID" value="NZ_CABKNA010000002.1"/>
</dbReference>
<dbReference type="PANTHER" id="PTHR13061:SF29">
    <property type="entry name" value="GAMMA CARBONIC ANHYDRASE-LIKE 1, MITOCHONDRIAL-RELATED"/>
    <property type="match status" value="1"/>
</dbReference>
<dbReference type="InterPro" id="IPR011004">
    <property type="entry name" value="Trimer_LpxA-like_sf"/>
</dbReference>
<reference evidence="1" key="2">
    <citation type="submission" date="2021-02" db="EMBL/GenBank/DDBJ databases">
        <title>Infant gut strain persistence is associated with maternal origin, phylogeny, and functional potential including surface adhesion and iron acquisition.</title>
        <authorList>
            <person name="Lou Y.C."/>
        </authorList>
    </citation>
    <scope>NUCLEOTIDE SEQUENCE</scope>
    <source>
        <strain evidence="1">L3_108_103G1_dasL3_108_103G1_concoct_2</strain>
    </source>
</reference>
<dbReference type="EMBL" id="JAGZMZ010000002">
    <property type="protein sequence ID" value="MBS4883344.1"/>
    <property type="molecule type" value="Genomic_DNA"/>
</dbReference>
<keyword evidence="3" id="KW-1185">Reference proteome</keyword>
<dbReference type="InterPro" id="IPR050484">
    <property type="entry name" value="Transf_Hexapept/Carb_Anhydrase"/>
</dbReference>
<dbReference type="InterPro" id="IPR047324">
    <property type="entry name" value="LbH_gamma_CA-like"/>
</dbReference>